<dbReference type="Proteomes" id="UP001595799">
    <property type="component" value="Unassembled WGS sequence"/>
</dbReference>
<feature type="transmembrane region" description="Helical" evidence="1">
    <location>
        <begin position="906"/>
        <end position="931"/>
    </location>
</feature>
<keyword evidence="1" id="KW-1133">Transmembrane helix</keyword>
<protein>
    <submittedName>
        <fullName evidence="2">Efflux RND transporter permease subunit</fullName>
    </submittedName>
</protein>
<dbReference type="SUPFAM" id="SSF82693">
    <property type="entry name" value="Multidrug efflux transporter AcrB pore domain, PN1, PN2, PC1 and PC2 subdomains"/>
    <property type="match status" value="4"/>
</dbReference>
<feature type="transmembrane region" description="Helical" evidence="1">
    <location>
        <begin position="430"/>
        <end position="450"/>
    </location>
</feature>
<feature type="transmembrane region" description="Helical" evidence="1">
    <location>
        <begin position="333"/>
        <end position="352"/>
    </location>
</feature>
<reference evidence="3" key="1">
    <citation type="journal article" date="2019" name="Int. J. Syst. Evol. Microbiol.">
        <title>The Global Catalogue of Microorganisms (GCM) 10K type strain sequencing project: providing services to taxonomists for standard genome sequencing and annotation.</title>
        <authorList>
            <consortium name="The Broad Institute Genomics Platform"/>
            <consortium name="The Broad Institute Genome Sequencing Center for Infectious Disease"/>
            <person name="Wu L."/>
            <person name="Ma J."/>
        </authorList>
    </citation>
    <scope>NUCLEOTIDE SEQUENCE [LARGE SCALE GENOMIC DNA]</scope>
    <source>
        <strain evidence="3">CECT 8472</strain>
    </source>
</reference>
<evidence type="ECO:0000313" key="2">
    <source>
        <dbReference type="EMBL" id="MFC4350496.1"/>
    </source>
</evidence>
<feature type="transmembrane region" description="Helical" evidence="1">
    <location>
        <begin position="854"/>
        <end position="873"/>
    </location>
</feature>
<feature type="transmembrane region" description="Helical" evidence="1">
    <location>
        <begin position="523"/>
        <end position="548"/>
    </location>
</feature>
<feature type="transmembrane region" description="Helical" evidence="1">
    <location>
        <begin position="12"/>
        <end position="34"/>
    </location>
</feature>
<name>A0ABV8UGX1_9PROT</name>
<organism evidence="2 3">
    <name type="scientific">Fodinicurvata halophila</name>
    <dbReference type="NCBI Taxonomy" id="1419723"/>
    <lineage>
        <taxon>Bacteria</taxon>
        <taxon>Pseudomonadati</taxon>
        <taxon>Pseudomonadota</taxon>
        <taxon>Alphaproteobacteria</taxon>
        <taxon>Rhodospirillales</taxon>
        <taxon>Rhodovibrionaceae</taxon>
        <taxon>Fodinicurvata</taxon>
    </lineage>
</organism>
<dbReference type="PANTHER" id="PTHR32063:SF14">
    <property type="entry name" value="BLL4319 PROTEIN"/>
    <property type="match status" value="1"/>
</dbReference>
<feature type="transmembrane region" description="Helical" evidence="1">
    <location>
        <begin position="983"/>
        <end position="1006"/>
    </location>
</feature>
<keyword evidence="1" id="KW-0812">Transmembrane</keyword>
<keyword evidence="3" id="KW-1185">Reference proteome</keyword>
<feature type="transmembrane region" description="Helical" evidence="1">
    <location>
        <begin position="385"/>
        <end position="409"/>
    </location>
</feature>
<dbReference type="Gene3D" id="3.30.70.1430">
    <property type="entry name" value="Multidrug efflux transporter AcrB pore domain"/>
    <property type="match status" value="2"/>
</dbReference>
<dbReference type="Gene3D" id="3.30.70.1320">
    <property type="entry name" value="Multidrug efflux transporter AcrB pore domain like"/>
    <property type="match status" value="1"/>
</dbReference>
<dbReference type="Gene3D" id="1.20.1640.10">
    <property type="entry name" value="Multidrug efflux transporter AcrB transmembrane domain"/>
    <property type="match status" value="2"/>
</dbReference>
<feature type="transmembrane region" description="Helical" evidence="1">
    <location>
        <begin position="462"/>
        <end position="485"/>
    </location>
</feature>
<dbReference type="SUPFAM" id="SSF82714">
    <property type="entry name" value="Multidrug efflux transporter AcrB TolC docking domain, DN and DC subdomains"/>
    <property type="match status" value="2"/>
</dbReference>
<evidence type="ECO:0000313" key="3">
    <source>
        <dbReference type="Proteomes" id="UP001595799"/>
    </source>
</evidence>
<keyword evidence="1" id="KW-0472">Membrane</keyword>
<sequence length="1042" mass="113445">MFLSDTSIKRPVLATVISLLIVVLGIAFMLQMAVRENPDIDPPVVSIDTVYTGAAPQVMDSEITEVIESAISGVEGIRNIQSESRDGRAETTIEFNTSQNVDLAANDVRDAVGRVLSQLPEEAEDPVVRKADANARPMMWITLTSDRLDPSELSDYAERTLTDRMSILDGVARIRIGGDRRYAMRIWLDRQAMAARDLTVSDVEQALRGGNLELPAGRLESEARELTVRTESRLRDPEEFASLVVKQEDGYQIRLGEVARIERGVESERSILRSNGEGAIGLGIVRQSKANTIEVSDRVRAEIDAIQGDLPEGVELTASYDESLFIREAIKEVVKTLLLAIGLVVVIIFLFLRTIRATFIPAVTIPVSLIGAFIIMAPLGFSINVLTLLAMILAVGLVVDDAIVVLENVQRRIEEGEPPLVAAFHGTRQVGFAVIATSLTLIAVFIPIAFLQGSVGRLFEEFGLTMAAAVAFSSLIALTLAPMLCSKWLKAPDRTRRPNWFMRSTEAGLDGLTRGYRWLLERVIVLPLAVLGVALLVALLSVPLFSLLPNELTPTEDRGVIIIPSTAPEGATPQETFRSVLQVEEAIRPVYERGDANRIFSIVGWGNVPNSGFTILGLAPWDERDMKQQEITQEIFPKILAIPGLRAFAVNPPGLGQSSFEQPIQIVVGGSDYETVGNWADQLVGRASENQRILNLDTDYKETRPQLSVSIDRKRAADLGIRVQDISTTLESMIASRTVGSYLDRGREYDVIVQLEDSARMTPSDLESIFVRADSGELVPLSSLVTLTERGAPPSLTRVDRLPSVTITASLASGYDLGEALAYFEGLADEELPESARLSYLGQSQEFQESSNEIYFTFLLALVIVFLVLAAQFESFIHPAIIMLVVPLAVTGALLALWLTGMSINIYSQIGAILLIGLMAKNGILIVEFANQLREEGRSVREAIVEGTVLRFRPILMTAISTVVGAVPLVLSSGAGAESRGAIGVVVIGGLVLATLLTLFVVPVLYDLLARFTASRNAVAKQLERESQSVVSTAREEGHPAE</sequence>
<feature type="transmembrane region" description="Helical" evidence="1">
    <location>
        <begin position="880"/>
        <end position="900"/>
    </location>
</feature>
<dbReference type="RefSeq" id="WP_382420831.1">
    <property type="nucleotide sequence ID" value="NZ_JBHSCW010000001.1"/>
</dbReference>
<dbReference type="SUPFAM" id="SSF82866">
    <property type="entry name" value="Multidrug efflux transporter AcrB transmembrane domain"/>
    <property type="match status" value="2"/>
</dbReference>
<accession>A0ABV8UGX1</accession>
<dbReference type="Gene3D" id="3.30.70.1440">
    <property type="entry name" value="Multidrug efflux transporter AcrB pore domain"/>
    <property type="match status" value="1"/>
</dbReference>
<dbReference type="Pfam" id="PF00873">
    <property type="entry name" value="ACR_tran"/>
    <property type="match status" value="1"/>
</dbReference>
<dbReference type="PANTHER" id="PTHR32063">
    <property type="match status" value="1"/>
</dbReference>
<gene>
    <name evidence="2" type="ORF">ACFOW6_02940</name>
</gene>
<comment type="caution">
    <text evidence="2">The sequence shown here is derived from an EMBL/GenBank/DDBJ whole genome shotgun (WGS) entry which is preliminary data.</text>
</comment>
<evidence type="ECO:0000256" key="1">
    <source>
        <dbReference type="SAM" id="Phobius"/>
    </source>
</evidence>
<dbReference type="PRINTS" id="PR00702">
    <property type="entry name" value="ACRIFLAVINRP"/>
</dbReference>
<dbReference type="EMBL" id="JBHSCW010000001">
    <property type="protein sequence ID" value="MFC4350496.1"/>
    <property type="molecule type" value="Genomic_DNA"/>
</dbReference>
<dbReference type="Gene3D" id="3.30.2090.10">
    <property type="entry name" value="Multidrug efflux transporter AcrB TolC docking domain, DN and DC subdomains"/>
    <property type="match status" value="2"/>
</dbReference>
<proteinExistence type="predicted"/>
<dbReference type="InterPro" id="IPR001036">
    <property type="entry name" value="Acrflvin-R"/>
</dbReference>
<feature type="transmembrane region" description="Helical" evidence="1">
    <location>
        <begin position="952"/>
        <end position="971"/>
    </location>
</feature>
<dbReference type="InterPro" id="IPR027463">
    <property type="entry name" value="AcrB_DN_DC_subdom"/>
</dbReference>
<feature type="transmembrane region" description="Helical" evidence="1">
    <location>
        <begin position="359"/>
        <end position="379"/>
    </location>
</feature>